<name>A0A4Y2VIM3_ARAVE</name>
<protein>
    <submittedName>
        <fullName evidence="2">Uncharacterized protein</fullName>
    </submittedName>
</protein>
<accession>A0A4Y2VIM3</accession>
<reference evidence="2 4" key="1">
    <citation type="journal article" date="2019" name="Sci. Rep.">
        <title>Orb-weaving spider Araneus ventricosus genome elucidates the spidroin gene catalogue.</title>
        <authorList>
            <person name="Kono N."/>
            <person name="Nakamura H."/>
            <person name="Ohtoshi R."/>
            <person name="Moran D.A.P."/>
            <person name="Shinohara A."/>
            <person name="Yoshida Y."/>
            <person name="Fujiwara M."/>
            <person name="Mori M."/>
            <person name="Tomita M."/>
            <person name="Arakawa K."/>
        </authorList>
    </citation>
    <scope>NUCLEOTIDE SEQUENCE [LARGE SCALE GENOMIC DNA]</scope>
</reference>
<feature type="non-terminal residue" evidence="2">
    <location>
        <position position="1"/>
    </location>
</feature>
<dbReference type="SUPFAM" id="SSF81296">
    <property type="entry name" value="E set domains"/>
    <property type="match status" value="1"/>
</dbReference>
<dbReference type="InterPro" id="IPR014756">
    <property type="entry name" value="Ig_E-set"/>
</dbReference>
<evidence type="ECO:0000313" key="4">
    <source>
        <dbReference type="Proteomes" id="UP000499080"/>
    </source>
</evidence>
<feature type="repeat" description="Filamin" evidence="1">
    <location>
        <begin position="181"/>
        <end position="215"/>
    </location>
</feature>
<evidence type="ECO:0000313" key="2">
    <source>
        <dbReference type="EMBL" id="GBO24164.1"/>
    </source>
</evidence>
<evidence type="ECO:0000313" key="3">
    <source>
        <dbReference type="EMBL" id="GBO24165.1"/>
    </source>
</evidence>
<proteinExistence type="predicted"/>
<dbReference type="EMBL" id="BGPR01047158">
    <property type="protein sequence ID" value="GBO24165.1"/>
    <property type="molecule type" value="Genomic_DNA"/>
</dbReference>
<dbReference type="Proteomes" id="UP000499080">
    <property type="component" value="Unassembled WGS sequence"/>
</dbReference>
<sequence>FFNYGIDSLEKLYAADALEFKTQFSTKQWNTWLKARESLSVSDAEFSKIVENLWLEIEEEAKQPWTTAGIFILSLCVALFTGMVLTMSQPRLESSYGNQKLGFLSYVTGRYLSPLKCKVVFDWTEPQVVGNTMSFTVKFFQRNGQAYPICNEDNVLIEITQGAYKIACSVELGGPQISDANTARVQFTVRRAGEYRICVLVGMTHIQGSPFIKNFIPEKPAGVVSPKLSGILLTYVEKK</sequence>
<comment type="caution">
    <text evidence="2">The sequence shown here is derived from an EMBL/GenBank/DDBJ whole genome shotgun (WGS) entry which is preliminary data.</text>
</comment>
<dbReference type="Gene3D" id="2.60.40.10">
    <property type="entry name" value="Immunoglobulins"/>
    <property type="match status" value="1"/>
</dbReference>
<dbReference type="EMBL" id="BGPR01047157">
    <property type="protein sequence ID" value="GBO24164.1"/>
    <property type="molecule type" value="Genomic_DNA"/>
</dbReference>
<dbReference type="InterPro" id="IPR017868">
    <property type="entry name" value="Filamin/ABP280_repeat-like"/>
</dbReference>
<organism evidence="2 4">
    <name type="scientific">Araneus ventricosus</name>
    <name type="common">Orbweaver spider</name>
    <name type="synonym">Epeira ventricosa</name>
    <dbReference type="NCBI Taxonomy" id="182803"/>
    <lineage>
        <taxon>Eukaryota</taxon>
        <taxon>Metazoa</taxon>
        <taxon>Ecdysozoa</taxon>
        <taxon>Arthropoda</taxon>
        <taxon>Chelicerata</taxon>
        <taxon>Arachnida</taxon>
        <taxon>Araneae</taxon>
        <taxon>Araneomorphae</taxon>
        <taxon>Entelegynae</taxon>
        <taxon>Araneoidea</taxon>
        <taxon>Araneidae</taxon>
        <taxon>Araneus</taxon>
    </lineage>
</organism>
<gene>
    <name evidence="2" type="ORF">AVEN_129653_1</name>
    <name evidence="3" type="ORF">AVEN_175047_1</name>
</gene>
<dbReference type="FunFam" id="2.60.40.10:FF:000975">
    <property type="entry name" value="Uncharacterized protein, isoform D"/>
    <property type="match status" value="1"/>
</dbReference>
<dbReference type="AlphaFoldDB" id="A0A4Y2VIM3"/>
<dbReference type="InterPro" id="IPR013783">
    <property type="entry name" value="Ig-like_fold"/>
</dbReference>
<dbReference type="OrthoDB" id="6410475at2759"/>
<evidence type="ECO:0000256" key="1">
    <source>
        <dbReference type="PROSITE-ProRule" id="PRU00087"/>
    </source>
</evidence>
<dbReference type="PROSITE" id="PS50194">
    <property type="entry name" value="FILAMIN_REPEAT"/>
    <property type="match status" value="1"/>
</dbReference>
<dbReference type="Pfam" id="PF00630">
    <property type="entry name" value="Filamin"/>
    <property type="match status" value="1"/>
</dbReference>
<keyword evidence="4" id="KW-1185">Reference proteome</keyword>